<reference evidence="3 4" key="1">
    <citation type="submission" date="2016-11" db="EMBL/GenBank/DDBJ databases">
        <title>The macronuclear genome of Stentor coeruleus: a giant cell with tiny introns.</title>
        <authorList>
            <person name="Slabodnick M."/>
            <person name="Ruby J.G."/>
            <person name="Reiff S.B."/>
            <person name="Swart E.C."/>
            <person name="Gosai S."/>
            <person name="Prabakaran S."/>
            <person name="Witkowska E."/>
            <person name="Larue G.E."/>
            <person name="Fisher S."/>
            <person name="Freeman R.M."/>
            <person name="Gunawardena J."/>
            <person name="Chu W."/>
            <person name="Stover N.A."/>
            <person name="Gregory B.D."/>
            <person name="Nowacki M."/>
            <person name="Derisi J."/>
            <person name="Roy S.W."/>
            <person name="Marshall W.F."/>
            <person name="Sood P."/>
        </authorList>
    </citation>
    <scope>NUCLEOTIDE SEQUENCE [LARGE SCALE GENOMIC DNA]</scope>
    <source>
        <strain evidence="3">WM001</strain>
    </source>
</reference>
<evidence type="ECO:0000313" key="4">
    <source>
        <dbReference type="Proteomes" id="UP000187209"/>
    </source>
</evidence>
<protein>
    <submittedName>
        <fullName evidence="3">Uncharacterized protein</fullName>
    </submittedName>
</protein>
<feature type="coiled-coil region" evidence="1">
    <location>
        <begin position="158"/>
        <end position="239"/>
    </location>
</feature>
<proteinExistence type="predicted"/>
<feature type="region of interest" description="Disordered" evidence="2">
    <location>
        <begin position="245"/>
        <end position="278"/>
    </location>
</feature>
<name>A0A1R2CGZ2_9CILI</name>
<sequence length="605" mass="70084">MRVNNFREFDNDFIQKIKPKQIQIDKEQLYQENLELKLKTHSLTQEVLRLKTKNMQIENELNRKEESKDIKYTYEKPQSTTLIPNLKKKIKDLKNELGQSEKEIHRLKSNIKCSKTTELEAEVQAYIDECTRLRHHLEETLKAKQEPTEEEIMTSHVLTSLRTENSELKKQLSTTKNDISALQKSLDEEKKKKRPIVKKIDVNKRTEIQKLRFALDKANKDFQEKEEKYQTDIALLNAKLEQKSIKSQTSKTTAAPKPMPTQNKSNENSESSKYKPSKSGPIANLFITKTKIKTIQKSQVADLLLRSSLSLQIHRIPKESFSNLINCQEPISHTYLKGFFSNDPFGFDSTESSILSQYLIDPYDNEVEELITSASLAHITEKFTSNTDDWMILTSADEENLDKELTDIVSEYNIILKEACLNADPERKGLIPIEKYQSILNDLQITLSPELENYCKLLFFSCNMQINVVPYEFFLKSYTAKDDENSDMDDEEIAKIVRGYLERIADRMIENRSSVKDVFSYDDEGVISAENFVEGIEELGIYDIPQGHMVLILEALQYENSENSCVLVEELEEILQHYGVEGYKDSAPTQEKDNEESEYSDDYEN</sequence>
<evidence type="ECO:0000313" key="3">
    <source>
        <dbReference type="EMBL" id="OMJ88271.1"/>
    </source>
</evidence>
<accession>A0A1R2CGZ2</accession>
<dbReference type="OrthoDB" id="301778at2759"/>
<dbReference type="EMBL" id="MPUH01000155">
    <property type="protein sequence ID" value="OMJ88271.1"/>
    <property type="molecule type" value="Genomic_DNA"/>
</dbReference>
<dbReference type="Proteomes" id="UP000187209">
    <property type="component" value="Unassembled WGS sequence"/>
</dbReference>
<keyword evidence="1" id="KW-0175">Coiled coil</keyword>
<keyword evidence="4" id="KW-1185">Reference proteome</keyword>
<evidence type="ECO:0000256" key="2">
    <source>
        <dbReference type="SAM" id="MobiDB-lite"/>
    </source>
</evidence>
<evidence type="ECO:0000256" key="1">
    <source>
        <dbReference type="SAM" id="Coils"/>
    </source>
</evidence>
<feature type="coiled-coil region" evidence="1">
    <location>
        <begin position="47"/>
        <end position="110"/>
    </location>
</feature>
<feature type="compositionally biased region" description="Acidic residues" evidence="2">
    <location>
        <begin position="593"/>
        <end position="605"/>
    </location>
</feature>
<feature type="region of interest" description="Disordered" evidence="2">
    <location>
        <begin position="581"/>
        <end position="605"/>
    </location>
</feature>
<dbReference type="AlphaFoldDB" id="A0A1R2CGZ2"/>
<comment type="caution">
    <text evidence="3">The sequence shown here is derived from an EMBL/GenBank/DDBJ whole genome shotgun (WGS) entry which is preliminary data.</text>
</comment>
<gene>
    <name evidence="3" type="ORF">SteCoe_9858</name>
</gene>
<organism evidence="3 4">
    <name type="scientific">Stentor coeruleus</name>
    <dbReference type="NCBI Taxonomy" id="5963"/>
    <lineage>
        <taxon>Eukaryota</taxon>
        <taxon>Sar</taxon>
        <taxon>Alveolata</taxon>
        <taxon>Ciliophora</taxon>
        <taxon>Postciliodesmatophora</taxon>
        <taxon>Heterotrichea</taxon>
        <taxon>Heterotrichida</taxon>
        <taxon>Stentoridae</taxon>
        <taxon>Stentor</taxon>
    </lineage>
</organism>